<organism evidence="2 3">
    <name type="scientific">Cryomyces antarcticus</name>
    <dbReference type="NCBI Taxonomy" id="329879"/>
    <lineage>
        <taxon>Eukaryota</taxon>
        <taxon>Fungi</taxon>
        <taxon>Dikarya</taxon>
        <taxon>Ascomycota</taxon>
        <taxon>Pezizomycotina</taxon>
        <taxon>Dothideomycetes</taxon>
        <taxon>Dothideomycetes incertae sedis</taxon>
        <taxon>Cryomyces</taxon>
    </lineage>
</organism>
<evidence type="ECO:0000256" key="1">
    <source>
        <dbReference type="SAM" id="MobiDB-lite"/>
    </source>
</evidence>
<feature type="non-terminal residue" evidence="2">
    <location>
        <position position="110"/>
    </location>
</feature>
<dbReference type="EMBL" id="JAVRRA010020763">
    <property type="protein sequence ID" value="KAK5160294.1"/>
    <property type="molecule type" value="Genomic_DNA"/>
</dbReference>
<sequence>GGLRRSCQCTPRTLLDQHSTESFRRADEPESQDLADRSQQPGHITNPELGLPCIDGYHRRRAHLPSGTRYRQGRIHACHEDQLGDFTGRVGVCAEVLAGADLGALLQYHL</sequence>
<evidence type="ECO:0000313" key="3">
    <source>
        <dbReference type="Proteomes" id="UP001357485"/>
    </source>
</evidence>
<dbReference type="Proteomes" id="UP001357485">
    <property type="component" value="Unassembled WGS sequence"/>
</dbReference>
<name>A0ABR0LIQ3_9PEZI</name>
<protein>
    <submittedName>
        <fullName evidence="2">Uncharacterized protein</fullName>
    </submittedName>
</protein>
<accession>A0ABR0LIQ3</accession>
<reference evidence="2 3" key="1">
    <citation type="submission" date="2023-08" db="EMBL/GenBank/DDBJ databases">
        <title>Black Yeasts Isolated from many extreme environments.</title>
        <authorList>
            <person name="Coleine C."/>
            <person name="Stajich J.E."/>
            <person name="Selbmann L."/>
        </authorList>
    </citation>
    <scope>NUCLEOTIDE SEQUENCE [LARGE SCALE GENOMIC DNA]</scope>
    <source>
        <strain evidence="2 3">CCFEE 536</strain>
    </source>
</reference>
<comment type="caution">
    <text evidence="2">The sequence shown here is derived from an EMBL/GenBank/DDBJ whole genome shotgun (WGS) entry which is preliminary data.</text>
</comment>
<feature type="non-terminal residue" evidence="2">
    <location>
        <position position="1"/>
    </location>
</feature>
<proteinExistence type="predicted"/>
<feature type="region of interest" description="Disordered" evidence="1">
    <location>
        <begin position="18"/>
        <end position="51"/>
    </location>
</feature>
<evidence type="ECO:0000313" key="2">
    <source>
        <dbReference type="EMBL" id="KAK5160294.1"/>
    </source>
</evidence>
<gene>
    <name evidence="2" type="ORF">LTR16_012348</name>
</gene>
<feature type="compositionally biased region" description="Basic and acidic residues" evidence="1">
    <location>
        <begin position="18"/>
        <end position="28"/>
    </location>
</feature>
<keyword evidence="3" id="KW-1185">Reference proteome</keyword>